<name>A0A1G8FYL0_9FLAO</name>
<evidence type="ECO:0000313" key="2">
    <source>
        <dbReference type="EMBL" id="SDH87254.1"/>
    </source>
</evidence>
<reference evidence="3" key="1">
    <citation type="submission" date="2016-10" db="EMBL/GenBank/DDBJ databases">
        <authorList>
            <person name="Varghese N."/>
            <person name="Submissions S."/>
        </authorList>
    </citation>
    <scope>NUCLEOTIDE SEQUENCE [LARGE SCALE GENOMIC DNA]</scope>
    <source>
        <strain evidence="3">DSM 15363</strain>
    </source>
</reference>
<evidence type="ECO:0000259" key="1">
    <source>
        <dbReference type="Pfam" id="PF13524"/>
    </source>
</evidence>
<evidence type="ECO:0000313" key="3">
    <source>
        <dbReference type="Proteomes" id="UP000199492"/>
    </source>
</evidence>
<proteinExistence type="predicted"/>
<dbReference type="OrthoDB" id="6336595at2"/>
<dbReference type="GO" id="GO:0016740">
    <property type="term" value="F:transferase activity"/>
    <property type="evidence" value="ECO:0007669"/>
    <property type="project" value="UniProtKB-KW"/>
</dbReference>
<dbReference type="Proteomes" id="UP000199492">
    <property type="component" value="Unassembled WGS sequence"/>
</dbReference>
<organism evidence="2 3">
    <name type="scientific">Winogradskyella thalassocola</name>
    <dbReference type="NCBI Taxonomy" id="262004"/>
    <lineage>
        <taxon>Bacteria</taxon>
        <taxon>Pseudomonadati</taxon>
        <taxon>Bacteroidota</taxon>
        <taxon>Flavobacteriia</taxon>
        <taxon>Flavobacteriales</taxon>
        <taxon>Flavobacteriaceae</taxon>
        <taxon>Winogradskyella</taxon>
    </lineage>
</organism>
<dbReference type="InterPro" id="IPR055259">
    <property type="entry name" value="YkvP/CgeB_Glyco_trans-like"/>
</dbReference>
<dbReference type="STRING" id="262004.SAMN04489796_10536"/>
<dbReference type="Pfam" id="PF13524">
    <property type="entry name" value="Glyco_trans_1_2"/>
    <property type="match status" value="1"/>
</dbReference>
<dbReference type="AlphaFoldDB" id="A0A1G8FYL0"/>
<dbReference type="EMBL" id="FNCZ01000005">
    <property type="protein sequence ID" value="SDH87254.1"/>
    <property type="molecule type" value="Genomic_DNA"/>
</dbReference>
<gene>
    <name evidence="2" type="ORF">SAMN04489796_10536</name>
</gene>
<sequence length="377" mass="43975">MKPRYTVIIYTPQDLNHSSYMQTGLFELENMGLIRCELKIDISKKVGRISTETGKSLISNHPQQKTSFYKLIDHYLSKEFFFAGDLYDISHFFSQYALENCDFIFKRNYVSKDIDCLESEFKNKIYPMGLTLGVQGSSRKFWGLLKLSYFFANLNLKLKLDRNLIKRIRNVISHTSRHIEYVTRGRSIDLLEKTPESTELNVFYQVRCFPQIHDENVKIIHRERSSLIRLLKNQLNDFYLGGIVPGEISNTYYKDCLTTLPTDPVSYIAQIKKSSICIYTKGLQNSPARKLSEYLSQGKCIVAERFETELPVPLENGKNIIYFDSPEHCVEICKELLKNPKKVKLLSKNARVYFETHVHPVKNVKRILELMLNHKIN</sequence>
<keyword evidence="3" id="KW-1185">Reference proteome</keyword>
<accession>A0A1G8FYL0</accession>
<keyword evidence="2" id="KW-0808">Transferase</keyword>
<feature type="domain" description="Spore protein YkvP/CgeB glycosyl transferase-like" evidence="1">
    <location>
        <begin position="267"/>
        <end position="368"/>
    </location>
</feature>
<dbReference type="RefSeq" id="WP_092468586.1">
    <property type="nucleotide sequence ID" value="NZ_FNCZ01000005.1"/>
</dbReference>
<protein>
    <submittedName>
        <fullName evidence="2">Glycosyl transferases group 1</fullName>
    </submittedName>
</protein>